<reference evidence="2" key="1">
    <citation type="submission" date="2016-11" db="EMBL/GenBank/DDBJ databases">
        <title>The genome sequence of Colletotrichum cuscutae.</title>
        <authorList>
            <person name="Baroncelli R."/>
        </authorList>
    </citation>
    <scope>NUCLEOTIDE SEQUENCE</scope>
    <source>
        <strain evidence="2">IMI 304802</strain>
    </source>
</reference>
<name>A0AAI9VEV9_9PEZI</name>
<keyword evidence="3" id="KW-1185">Reference proteome</keyword>
<feature type="compositionally biased region" description="Basic and acidic residues" evidence="1">
    <location>
        <begin position="169"/>
        <end position="189"/>
    </location>
</feature>
<proteinExistence type="predicted"/>
<sequence>MVQIAERSPAVVKRRSEKRLMCPAGIVLPAVPSWCGEVCCSQKAEIAFFLTGVARKVRCQCSGRVLMLLDRRSYDVCGCVELPGRYGGIGCFGAQEAGMTQVALKTCDGETRIGKKEIGEQSRGPAHRGVGISERRERGGRLTRHLVGPCATARSSSARVDNKPFGGGKRVELGSRDHSGERKQRDWALCRRSRNNLQRNG</sequence>
<dbReference type="AlphaFoldDB" id="A0AAI9VEV9"/>
<gene>
    <name evidence="2" type="ORF">CCUS01_04295</name>
</gene>
<feature type="region of interest" description="Disordered" evidence="1">
    <location>
        <begin position="151"/>
        <end position="201"/>
    </location>
</feature>
<evidence type="ECO:0000256" key="1">
    <source>
        <dbReference type="SAM" id="MobiDB-lite"/>
    </source>
</evidence>
<dbReference type="Proteomes" id="UP001239213">
    <property type="component" value="Unassembled WGS sequence"/>
</dbReference>
<comment type="caution">
    <text evidence="2">The sequence shown here is derived from an EMBL/GenBank/DDBJ whole genome shotgun (WGS) entry which is preliminary data.</text>
</comment>
<accession>A0AAI9VEV9</accession>
<organism evidence="2 3">
    <name type="scientific">Colletotrichum cuscutae</name>
    <dbReference type="NCBI Taxonomy" id="1209917"/>
    <lineage>
        <taxon>Eukaryota</taxon>
        <taxon>Fungi</taxon>
        <taxon>Dikarya</taxon>
        <taxon>Ascomycota</taxon>
        <taxon>Pezizomycotina</taxon>
        <taxon>Sordariomycetes</taxon>
        <taxon>Hypocreomycetidae</taxon>
        <taxon>Glomerellales</taxon>
        <taxon>Glomerellaceae</taxon>
        <taxon>Colletotrichum</taxon>
        <taxon>Colletotrichum acutatum species complex</taxon>
    </lineage>
</organism>
<dbReference type="EMBL" id="MPDP01000090">
    <property type="protein sequence ID" value="KAK1482682.1"/>
    <property type="molecule type" value="Genomic_DNA"/>
</dbReference>
<evidence type="ECO:0000313" key="2">
    <source>
        <dbReference type="EMBL" id="KAK1482682.1"/>
    </source>
</evidence>
<evidence type="ECO:0000313" key="3">
    <source>
        <dbReference type="Proteomes" id="UP001239213"/>
    </source>
</evidence>
<protein>
    <submittedName>
        <fullName evidence="2">Uncharacterized protein</fullName>
    </submittedName>
</protein>